<feature type="compositionally biased region" description="Gly residues" evidence="1">
    <location>
        <begin position="446"/>
        <end position="458"/>
    </location>
</feature>
<comment type="caution">
    <text evidence="2">The sequence shown here is derived from an EMBL/GenBank/DDBJ whole genome shotgun (WGS) entry which is preliminary data.</text>
</comment>
<accession>A0A9W9QJQ7</accession>
<gene>
    <name evidence="2" type="ORF">N7452_004717</name>
</gene>
<sequence length="496" mass="50099">MSGSQVTETVVPTGSTATVTESFASTTTISVSVCSSLITNPTYTPASALPNDYTWGCPPGYLCKPPHTGDRAECDVESGLPDVGYVCSPENCILAPPLAVSNQSHYNVSKNYYNLNPTDFGLNYSIFQFSDDTTTSTRKRDMSLRDFIASRKAKRVDITDAIPPTCWDDCNDAALEPQMIGKTPALCKSDSAFMENLDNCEACVTNNADSDTGSDDYSSQLLPTFTQWLNYCSDMTTSTSTTASTTTSRATTSTEASVTTTSTSKDTGATATSTEATTRATITSTQATSTASATGTSETPEAASSAPATSESTDETRSSGSSGDSSHSTQTAQSNGSFTTLVPGAIVTTSVSGSLVTTSLPGSIKTSVFPTSASDSAITTSVSGSLLTTSIPGSLLTTAVSGTLVTTSVPGSFVTTSIPGSVATPSGASGQGAGGDGNSAQTSGDGASGSSGSPGGSRTGSAVPSSSSPAFNAATSSNVPHIGALSLLWAAIAAFL</sequence>
<evidence type="ECO:0000313" key="2">
    <source>
        <dbReference type="EMBL" id="KAJ5337989.1"/>
    </source>
</evidence>
<dbReference type="EMBL" id="JAPZBQ010000003">
    <property type="protein sequence ID" value="KAJ5337989.1"/>
    <property type="molecule type" value="Genomic_DNA"/>
</dbReference>
<reference evidence="2" key="2">
    <citation type="journal article" date="2023" name="IMA Fungus">
        <title>Comparative genomic study of the Penicillium genus elucidates a diverse pangenome and 15 lateral gene transfer events.</title>
        <authorList>
            <person name="Petersen C."/>
            <person name="Sorensen T."/>
            <person name="Nielsen M.R."/>
            <person name="Sondergaard T.E."/>
            <person name="Sorensen J.L."/>
            <person name="Fitzpatrick D.A."/>
            <person name="Frisvad J.C."/>
            <person name="Nielsen K.L."/>
        </authorList>
    </citation>
    <scope>NUCLEOTIDE SEQUENCE</scope>
    <source>
        <strain evidence="2">IBT 35673</strain>
    </source>
</reference>
<evidence type="ECO:0000313" key="3">
    <source>
        <dbReference type="Proteomes" id="UP001147695"/>
    </source>
</evidence>
<protein>
    <submittedName>
        <fullName evidence="2">Uncharacterized protein</fullName>
    </submittedName>
</protein>
<feature type="region of interest" description="Disordered" evidence="1">
    <location>
        <begin position="420"/>
        <end position="471"/>
    </location>
</feature>
<name>A0A9W9QJQ7_PENBR</name>
<proteinExistence type="predicted"/>
<dbReference type="PANTHER" id="PTHR38122:SF1">
    <property type="entry name" value="GLYCOPROTEIN X"/>
    <property type="match status" value="1"/>
</dbReference>
<dbReference type="Proteomes" id="UP001147695">
    <property type="component" value="Unassembled WGS sequence"/>
</dbReference>
<organism evidence="2 3">
    <name type="scientific">Penicillium brevicompactum</name>
    <dbReference type="NCBI Taxonomy" id="5074"/>
    <lineage>
        <taxon>Eukaryota</taxon>
        <taxon>Fungi</taxon>
        <taxon>Dikarya</taxon>
        <taxon>Ascomycota</taxon>
        <taxon>Pezizomycotina</taxon>
        <taxon>Eurotiomycetes</taxon>
        <taxon>Eurotiomycetidae</taxon>
        <taxon>Eurotiales</taxon>
        <taxon>Aspergillaceae</taxon>
        <taxon>Penicillium</taxon>
    </lineage>
</organism>
<feature type="compositionally biased region" description="Low complexity" evidence="1">
    <location>
        <begin position="318"/>
        <end position="329"/>
    </location>
</feature>
<evidence type="ECO:0000256" key="1">
    <source>
        <dbReference type="SAM" id="MobiDB-lite"/>
    </source>
</evidence>
<feature type="compositionally biased region" description="Low complexity" evidence="1">
    <location>
        <begin position="238"/>
        <end position="311"/>
    </location>
</feature>
<feature type="region of interest" description="Disordered" evidence="1">
    <location>
        <begin position="238"/>
        <end position="337"/>
    </location>
</feature>
<reference evidence="2" key="1">
    <citation type="submission" date="2022-12" db="EMBL/GenBank/DDBJ databases">
        <authorList>
            <person name="Petersen C."/>
        </authorList>
    </citation>
    <scope>NUCLEOTIDE SEQUENCE</scope>
    <source>
        <strain evidence="2">IBT 35673</strain>
    </source>
</reference>
<feature type="compositionally biased region" description="Polar residues" evidence="1">
    <location>
        <begin position="462"/>
        <end position="471"/>
    </location>
</feature>
<dbReference type="AlphaFoldDB" id="A0A9W9QJQ7"/>
<dbReference type="PANTHER" id="PTHR38122">
    <property type="entry name" value="GLYCOPROTEIN X"/>
    <property type="match status" value="1"/>
</dbReference>